<accession>A0A0F9EFH9</accession>
<dbReference type="EMBL" id="LAZR01025185">
    <property type="protein sequence ID" value="KKL72719.1"/>
    <property type="molecule type" value="Genomic_DNA"/>
</dbReference>
<gene>
    <name evidence="2" type="ORF">LCGC14_2082090</name>
</gene>
<evidence type="ECO:0000313" key="2">
    <source>
        <dbReference type="EMBL" id="KKL72719.1"/>
    </source>
</evidence>
<reference evidence="2" key="1">
    <citation type="journal article" date="2015" name="Nature">
        <title>Complex archaea that bridge the gap between prokaryotes and eukaryotes.</title>
        <authorList>
            <person name="Spang A."/>
            <person name="Saw J.H."/>
            <person name="Jorgensen S.L."/>
            <person name="Zaremba-Niedzwiedzka K."/>
            <person name="Martijn J."/>
            <person name="Lind A.E."/>
            <person name="van Eijk R."/>
            <person name="Schleper C."/>
            <person name="Guy L."/>
            <person name="Ettema T.J."/>
        </authorList>
    </citation>
    <scope>NUCLEOTIDE SEQUENCE</scope>
</reference>
<feature type="compositionally biased region" description="Basic and acidic residues" evidence="1">
    <location>
        <begin position="24"/>
        <end position="40"/>
    </location>
</feature>
<evidence type="ECO:0008006" key="3">
    <source>
        <dbReference type="Google" id="ProtNLM"/>
    </source>
</evidence>
<feature type="region of interest" description="Disordered" evidence="1">
    <location>
        <begin position="18"/>
        <end position="40"/>
    </location>
</feature>
<proteinExistence type="predicted"/>
<dbReference type="AlphaFoldDB" id="A0A0F9EFH9"/>
<organism evidence="2">
    <name type="scientific">marine sediment metagenome</name>
    <dbReference type="NCBI Taxonomy" id="412755"/>
    <lineage>
        <taxon>unclassified sequences</taxon>
        <taxon>metagenomes</taxon>
        <taxon>ecological metagenomes</taxon>
    </lineage>
</organism>
<name>A0A0F9EFH9_9ZZZZ</name>
<evidence type="ECO:0000256" key="1">
    <source>
        <dbReference type="SAM" id="MobiDB-lite"/>
    </source>
</evidence>
<protein>
    <recommendedName>
        <fullName evidence="3">Transposase</fullName>
    </recommendedName>
</protein>
<sequence>MEARPQIEALVLLKSGFKQPSHATQHDETHHWPGSPKDEGVEQINSVFRAVRSATQVTCRTSLPIANAREHLYNAANGLAAS</sequence>
<comment type="caution">
    <text evidence="2">The sequence shown here is derived from an EMBL/GenBank/DDBJ whole genome shotgun (WGS) entry which is preliminary data.</text>
</comment>